<dbReference type="InterPro" id="IPR035901">
    <property type="entry name" value="GIY-YIG_endonuc_sf"/>
</dbReference>
<comment type="similarity">
    <text evidence="1">Belongs to the UPF0213 family.</text>
</comment>
<sequence>MKRKGGWVYIMTNRPNGTLYLGVTSDLPRRVHEHREGLLAGFTRAHGLKRLVWYEWHDEIEAAIQRETSMKRWYRAWKTRTIMARNPDWNDLYDELA</sequence>
<dbReference type="InterPro" id="IPR050190">
    <property type="entry name" value="UPF0213_domain"/>
</dbReference>
<evidence type="ECO:0000313" key="3">
    <source>
        <dbReference type="EMBL" id="MDU0343453.1"/>
    </source>
</evidence>
<dbReference type="PANTHER" id="PTHR34477">
    <property type="entry name" value="UPF0213 PROTEIN YHBQ"/>
    <property type="match status" value="1"/>
</dbReference>
<dbReference type="CDD" id="cd10448">
    <property type="entry name" value="GIY-YIG_unchar_3"/>
    <property type="match status" value="1"/>
</dbReference>
<gene>
    <name evidence="3" type="ORF">RKE40_26500</name>
</gene>
<comment type="caution">
    <text evidence="3">The sequence shown here is derived from an EMBL/GenBank/DDBJ whole genome shotgun (WGS) entry which is preliminary data.</text>
</comment>
<dbReference type="InterPro" id="IPR000305">
    <property type="entry name" value="GIY-YIG_endonuc"/>
</dbReference>
<dbReference type="Proteomes" id="UP001254257">
    <property type="component" value="Unassembled WGS sequence"/>
</dbReference>
<dbReference type="EMBL" id="JAWDID010000070">
    <property type="protein sequence ID" value="MDU0343453.1"/>
    <property type="molecule type" value="Genomic_DNA"/>
</dbReference>
<name>A0ABU3SF82_9HYPH</name>
<evidence type="ECO:0000259" key="2">
    <source>
        <dbReference type="PROSITE" id="PS50164"/>
    </source>
</evidence>
<evidence type="ECO:0000313" key="4">
    <source>
        <dbReference type="Proteomes" id="UP001254257"/>
    </source>
</evidence>
<dbReference type="Gene3D" id="3.40.1440.10">
    <property type="entry name" value="GIY-YIG endonuclease"/>
    <property type="match status" value="1"/>
</dbReference>
<protein>
    <submittedName>
        <fullName evidence="3">GIY-YIG nuclease family protein</fullName>
    </submittedName>
</protein>
<dbReference type="SUPFAM" id="SSF82771">
    <property type="entry name" value="GIY-YIG endonuclease"/>
    <property type="match status" value="1"/>
</dbReference>
<feature type="domain" description="GIY-YIG" evidence="2">
    <location>
        <begin position="4"/>
        <end position="80"/>
    </location>
</feature>
<dbReference type="PROSITE" id="PS50164">
    <property type="entry name" value="GIY_YIG"/>
    <property type="match status" value="1"/>
</dbReference>
<evidence type="ECO:0000256" key="1">
    <source>
        <dbReference type="ARBA" id="ARBA00007435"/>
    </source>
</evidence>
<dbReference type="SMART" id="SM00465">
    <property type="entry name" value="GIYc"/>
    <property type="match status" value="1"/>
</dbReference>
<keyword evidence="4" id="KW-1185">Reference proteome</keyword>
<dbReference type="PANTHER" id="PTHR34477:SF5">
    <property type="entry name" value="BSL5627 PROTEIN"/>
    <property type="match status" value="1"/>
</dbReference>
<organism evidence="3 4">
    <name type="scientific">Bosea rubneri</name>
    <dbReference type="NCBI Taxonomy" id="3075434"/>
    <lineage>
        <taxon>Bacteria</taxon>
        <taxon>Pseudomonadati</taxon>
        <taxon>Pseudomonadota</taxon>
        <taxon>Alphaproteobacteria</taxon>
        <taxon>Hyphomicrobiales</taxon>
        <taxon>Boseaceae</taxon>
        <taxon>Bosea</taxon>
    </lineage>
</organism>
<dbReference type="Pfam" id="PF01541">
    <property type="entry name" value="GIY-YIG"/>
    <property type="match status" value="1"/>
</dbReference>
<reference evidence="3 4" key="1">
    <citation type="submission" date="2023-09" db="EMBL/GenBank/DDBJ databases">
        <title>Whole genome shotgun sequencing (WGS) of Bosea sp. ZW T0_25, isolated from stored onions (Allium cepa).</title>
        <authorList>
            <person name="Stoll D.A."/>
            <person name="Huch M."/>
        </authorList>
    </citation>
    <scope>NUCLEOTIDE SEQUENCE [LARGE SCALE GENOMIC DNA]</scope>
    <source>
        <strain evidence="3 4">ZW T0_25</strain>
    </source>
</reference>
<accession>A0ABU3SF82</accession>
<proteinExistence type="inferred from homology"/>